<comment type="subcellular location">
    <subcellularLocation>
        <location evidence="1">Cell inner membrane</location>
        <topology evidence="1">Peripheral membrane protein</topology>
    </subcellularLocation>
</comment>
<dbReference type="InterPro" id="IPR013611">
    <property type="entry name" value="Transp-assoc_OB_typ2"/>
</dbReference>
<evidence type="ECO:0000259" key="5">
    <source>
        <dbReference type="PROSITE" id="PS50893"/>
    </source>
</evidence>
<dbReference type="InterPro" id="IPR003439">
    <property type="entry name" value="ABC_transporter-like_ATP-bd"/>
</dbReference>
<dbReference type="Proteomes" id="UP001056708">
    <property type="component" value="Chromosome"/>
</dbReference>
<evidence type="ECO:0000256" key="4">
    <source>
        <dbReference type="ARBA" id="ARBA00022840"/>
    </source>
</evidence>
<dbReference type="InterPro" id="IPR003593">
    <property type="entry name" value="AAA+_ATPase"/>
</dbReference>
<sequence>MTDTILQLDGLTKHYPQTAVPAVDTVNLSLPKGQILSLLGPSGCGKTTLLRLIAGFERPNDGQIILENRAIAGRGRWIPPEKRNLGMVFQEYALFPHLTVADNIAFGLKKRQLKGGEIKQRVAEALSLVELDGLQNRYPHQLSGGQRQRVALARALAPRPVLMLLDEPLSNLDVRVRLYLRHEIRAILKKTGMTAVFVTHDCEEAMSISDVVGVMRQGRLEQMDSPEAIYREPASRFVAEFVTQANFLQARRSGSEWETELGRFSVAAAGELSGEVGDVMIREEDVRVQPDESGEVQVRDRQFLGREHRYCLQMPSGRCVHARSHEVLGLTIGARVKVEIPQEAARVFPPAQRELTAAAK</sequence>
<evidence type="ECO:0000313" key="7">
    <source>
        <dbReference type="Proteomes" id="UP001056708"/>
    </source>
</evidence>
<evidence type="ECO:0000313" key="6">
    <source>
        <dbReference type="EMBL" id="USR89820.1"/>
    </source>
</evidence>
<dbReference type="InterPro" id="IPR027417">
    <property type="entry name" value="P-loop_NTPase"/>
</dbReference>
<dbReference type="RefSeq" id="WP_252661044.1">
    <property type="nucleotide sequence ID" value="NZ_CP098611.1"/>
</dbReference>
<dbReference type="SUPFAM" id="SSF52540">
    <property type="entry name" value="P-loop containing nucleoside triphosphate hydrolases"/>
    <property type="match status" value="1"/>
</dbReference>
<keyword evidence="3" id="KW-0547">Nucleotide-binding</keyword>
<dbReference type="PANTHER" id="PTHR42781">
    <property type="entry name" value="SPERMIDINE/PUTRESCINE IMPORT ATP-BINDING PROTEIN POTA"/>
    <property type="match status" value="1"/>
</dbReference>
<evidence type="ECO:0000256" key="1">
    <source>
        <dbReference type="ARBA" id="ARBA00004417"/>
    </source>
</evidence>
<dbReference type="Pfam" id="PF08402">
    <property type="entry name" value="TOBE_2"/>
    <property type="match status" value="1"/>
</dbReference>
<dbReference type="Gene3D" id="3.40.50.300">
    <property type="entry name" value="P-loop containing nucleotide triphosphate hydrolases"/>
    <property type="match status" value="1"/>
</dbReference>
<feature type="domain" description="ABC transporter" evidence="5">
    <location>
        <begin position="6"/>
        <end position="242"/>
    </location>
</feature>
<dbReference type="PANTHER" id="PTHR42781:SF4">
    <property type="entry name" value="SPERMIDINE_PUTRESCINE IMPORT ATP-BINDING PROTEIN POTA"/>
    <property type="match status" value="1"/>
</dbReference>
<keyword evidence="4 6" id="KW-0067">ATP-binding</keyword>
<organism evidence="6 7">
    <name type="scientific">Phormidium yuhuli AB48</name>
    <dbReference type="NCBI Taxonomy" id="2940671"/>
    <lineage>
        <taxon>Bacteria</taxon>
        <taxon>Bacillati</taxon>
        <taxon>Cyanobacteriota</taxon>
        <taxon>Cyanophyceae</taxon>
        <taxon>Oscillatoriophycideae</taxon>
        <taxon>Oscillatoriales</taxon>
        <taxon>Oscillatoriaceae</taxon>
        <taxon>Phormidium</taxon>
        <taxon>Phormidium yuhuli</taxon>
    </lineage>
</organism>
<dbReference type="InterPro" id="IPR050093">
    <property type="entry name" value="ABC_SmlMolc_Importer"/>
</dbReference>
<evidence type="ECO:0000256" key="2">
    <source>
        <dbReference type="ARBA" id="ARBA00022448"/>
    </source>
</evidence>
<keyword evidence="7" id="KW-1185">Reference proteome</keyword>
<gene>
    <name evidence="6" type="ORF">NEA10_13210</name>
</gene>
<reference evidence="6" key="1">
    <citation type="submission" date="2022-06" db="EMBL/GenBank/DDBJ databases">
        <title>Genome sequence of Phormidium yuhuli AB48 isolated from an industrial photobioreactor environment.</title>
        <authorList>
            <person name="Qiu Y."/>
            <person name="Noonan A.J.C."/>
            <person name="Dofher K."/>
            <person name="Koch M."/>
            <person name="Kieft B."/>
            <person name="Lin X."/>
            <person name="Ziels R.M."/>
            <person name="Hallam S.J."/>
        </authorList>
    </citation>
    <scope>NUCLEOTIDE SEQUENCE</scope>
    <source>
        <strain evidence="6">AB48</strain>
    </source>
</reference>
<dbReference type="SUPFAM" id="SSF50331">
    <property type="entry name" value="MOP-like"/>
    <property type="match status" value="1"/>
</dbReference>
<dbReference type="InterPro" id="IPR017871">
    <property type="entry name" value="ABC_transporter-like_CS"/>
</dbReference>
<dbReference type="PROSITE" id="PS00211">
    <property type="entry name" value="ABC_TRANSPORTER_1"/>
    <property type="match status" value="1"/>
</dbReference>
<accession>A0ABY5AKT9</accession>
<dbReference type="Pfam" id="PF00005">
    <property type="entry name" value="ABC_tran"/>
    <property type="match status" value="1"/>
</dbReference>
<evidence type="ECO:0000256" key="3">
    <source>
        <dbReference type="ARBA" id="ARBA00022741"/>
    </source>
</evidence>
<dbReference type="InterPro" id="IPR008995">
    <property type="entry name" value="Mo/tungstate-bd_C_term_dom"/>
</dbReference>
<dbReference type="PROSITE" id="PS50893">
    <property type="entry name" value="ABC_TRANSPORTER_2"/>
    <property type="match status" value="1"/>
</dbReference>
<protein>
    <submittedName>
        <fullName evidence="6">ABC transporter ATP-binding protein</fullName>
    </submittedName>
</protein>
<dbReference type="EMBL" id="CP098611">
    <property type="protein sequence ID" value="USR89820.1"/>
    <property type="molecule type" value="Genomic_DNA"/>
</dbReference>
<keyword evidence="2" id="KW-0813">Transport</keyword>
<dbReference type="SMART" id="SM00382">
    <property type="entry name" value="AAA"/>
    <property type="match status" value="1"/>
</dbReference>
<proteinExistence type="predicted"/>
<dbReference type="GO" id="GO:0005524">
    <property type="term" value="F:ATP binding"/>
    <property type="evidence" value="ECO:0007669"/>
    <property type="project" value="UniProtKB-KW"/>
</dbReference>
<name>A0ABY5AKT9_9CYAN</name>